<dbReference type="KEGG" id="ncl:C5F47_07505"/>
<dbReference type="EMBL" id="CP026993">
    <property type="protein sequence ID" value="QLH03403.1"/>
    <property type="molecule type" value="Genomic_DNA"/>
</dbReference>
<dbReference type="OrthoDB" id="4905at2157"/>
<sequence>MASKKGIAVTAIILAAITGASFLLWIVPQDVETTFVVTDYENYLDGVKNIHEVLEESIDLEYQNLQTGKISPQDYIAVTEVTSSQVTTQISEFVTSKPSEEWQVSYINYMEAMKSFNSYIIETKVLANMIENESTEEKMNEVIERIQSLKSESGEFVKISDQSRPG</sequence>
<proteinExistence type="predicted"/>
<keyword evidence="1" id="KW-0812">Transmembrane</keyword>
<organism evidence="2 3">
    <name type="scientific">Nitrosopumilus cobalaminigenes</name>
    <dbReference type="NCBI Taxonomy" id="1470066"/>
    <lineage>
        <taxon>Archaea</taxon>
        <taxon>Nitrososphaerota</taxon>
        <taxon>Nitrososphaeria</taxon>
        <taxon>Nitrosopumilales</taxon>
        <taxon>Nitrosopumilaceae</taxon>
        <taxon>Nitrosopumilus</taxon>
    </lineage>
</organism>
<feature type="transmembrane region" description="Helical" evidence="1">
    <location>
        <begin position="7"/>
        <end position="27"/>
    </location>
</feature>
<dbReference type="AlphaFoldDB" id="A0A7D5R927"/>
<evidence type="ECO:0000313" key="2">
    <source>
        <dbReference type="EMBL" id="QLH03403.1"/>
    </source>
</evidence>
<dbReference type="GeneID" id="56059895"/>
<name>A0A7D5R927_9ARCH</name>
<dbReference type="RefSeq" id="WP_179360520.1">
    <property type="nucleotide sequence ID" value="NZ_CP026993.1"/>
</dbReference>
<reference evidence="2 3" key="1">
    <citation type="submission" date="2018-02" db="EMBL/GenBank/DDBJ databases">
        <title>Complete genome of Nitrosopumilus cobalaminigenes HCA1.</title>
        <authorList>
            <person name="Qin W."/>
            <person name="Zheng Y."/>
            <person name="Stahl D.A."/>
        </authorList>
    </citation>
    <scope>NUCLEOTIDE SEQUENCE [LARGE SCALE GENOMIC DNA]</scope>
    <source>
        <strain evidence="2 3">HCA1</strain>
    </source>
</reference>
<keyword evidence="3" id="KW-1185">Reference proteome</keyword>
<evidence type="ECO:0000313" key="3">
    <source>
        <dbReference type="Proteomes" id="UP000509771"/>
    </source>
</evidence>
<accession>A0A7D5R927</accession>
<evidence type="ECO:0008006" key="4">
    <source>
        <dbReference type="Google" id="ProtNLM"/>
    </source>
</evidence>
<keyword evidence="1" id="KW-1133">Transmembrane helix</keyword>
<evidence type="ECO:0000256" key="1">
    <source>
        <dbReference type="SAM" id="Phobius"/>
    </source>
</evidence>
<keyword evidence="1" id="KW-0472">Membrane</keyword>
<protein>
    <recommendedName>
        <fullName evidence="4">Chemotaxis methyl-accepting receptor HlyB-like 4HB MCP domain-containing protein</fullName>
    </recommendedName>
</protein>
<gene>
    <name evidence="2" type="ORF">C5F47_07505</name>
</gene>
<dbReference type="Proteomes" id="UP000509771">
    <property type="component" value="Chromosome"/>
</dbReference>